<dbReference type="PANTHER" id="PTHR30026:SF20">
    <property type="entry name" value="OUTER MEMBRANE PROTEIN TOLC"/>
    <property type="match status" value="1"/>
</dbReference>
<feature type="chain" id="PRO_5024299011" evidence="8">
    <location>
        <begin position="25"/>
        <end position="446"/>
    </location>
</feature>
<evidence type="ECO:0000256" key="4">
    <source>
        <dbReference type="ARBA" id="ARBA00022452"/>
    </source>
</evidence>
<keyword evidence="7" id="KW-0998">Cell outer membrane</keyword>
<keyword evidence="5" id="KW-0812">Transmembrane</keyword>
<evidence type="ECO:0000256" key="6">
    <source>
        <dbReference type="ARBA" id="ARBA00023136"/>
    </source>
</evidence>
<keyword evidence="8" id="KW-0732">Signal</keyword>
<dbReference type="SUPFAM" id="SSF56954">
    <property type="entry name" value="Outer membrane efflux proteins (OEP)"/>
    <property type="match status" value="1"/>
</dbReference>
<feature type="signal peptide" evidence="8">
    <location>
        <begin position="1"/>
        <end position="24"/>
    </location>
</feature>
<dbReference type="RefSeq" id="WP_027585674.1">
    <property type="nucleotide sequence ID" value="NZ_BLAX01000001.1"/>
</dbReference>
<keyword evidence="6" id="KW-0472">Membrane</keyword>
<evidence type="ECO:0000256" key="8">
    <source>
        <dbReference type="SAM" id="SignalP"/>
    </source>
</evidence>
<accession>A0A5M4B3S5</accession>
<organism evidence="9 10">
    <name type="scientific">Prolixibacter bellariivorans</name>
    <dbReference type="NCBI Taxonomy" id="314319"/>
    <lineage>
        <taxon>Bacteria</taxon>
        <taxon>Pseudomonadati</taxon>
        <taxon>Bacteroidota</taxon>
        <taxon>Bacteroidia</taxon>
        <taxon>Marinilabiliales</taxon>
        <taxon>Prolixibacteraceae</taxon>
        <taxon>Prolixibacter</taxon>
    </lineage>
</organism>
<evidence type="ECO:0000256" key="3">
    <source>
        <dbReference type="ARBA" id="ARBA00022448"/>
    </source>
</evidence>
<dbReference type="GO" id="GO:0015288">
    <property type="term" value="F:porin activity"/>
    <property type="evidence" value="ECO:0007669"/>
    <property type="project" value="TreeGrafter"/>
</dbReference>
<dbReference type="InterPro" id="IPR051906">
    <property type="entry name" value="TolC-like"/>
</dbReference>
<dbReference type="EMBL" id="BLAX01000001">
    <property type="protein sequence ID" value="GET34443.1"/>
    <property type="molecule type" value="Genomic_DNA"/>
</dbReference>
<keyword evidence="10" id="KW-1185">Reference proteome</keyword>
<dbReference type="Gene3D" id="1.20.1600.10">
    <property type="entry name" value="Outer membrane efflux proteins (OEP)"/>
    <property type="match status" value="1"/>
</dbReference>
<dbReference type="PANTHER" id="PTHR30026">
    <property type="entry name" value="OUTER MEMBRANE PROTEIN TOLC"/>
    <property type="match status" value="1"/>
</dbReference>
<evidence type="ECO:0000256" key="2">
    <source>
        <dbReference type="ARBA" id="ARBA00007613"/>
    </source>
</evidence>
<evidence type="ECO:0000313" key="10">
    <source>
        <dbReference type="Proteomes" id="UP000391834"/>
    </source>
</evidence>
<comment type="caution">
    <text evidence="9">The sequence shown here is derived from an EMBL/GenBank/DDBJ whole genome shotgun (WGS) entry which is preliminary data.</text>
</comment>
<dbReference type="GO" id="GO:0015562">
    <property type="term" value="F:efflux transmembrane transporter activity"/>
    <property type="evidence" value="ECO:0007669"/>
    <property type="project" value="InterPro"/>
</dbReference>
<evidence type="ECO:0000256" key="7">
    <source>
        <dbReference type="ARBA" id="ARBA00023237"/>
    </source>
</evidence>
<dbReference type="AlphaFoldDB" id="A0A5M4B3S5"/>
<comment type="subcellular location">
    <subcellularLocation>
        <location evidence="1">Cell outer membrane</location>
    </subcellularLocation>
</comment>
<protein>
    <submittedName>
        <fullName evidence="9">Outer membrane protein</fullName>
    </submittedName>
</protein>
<dbReference type="OrthoDB" id="9771205at2"/>
<evidence type="ECO:0000313" key="9">
    <source>
        <dbReference type="EMBL" id="GET34443.1"/>
    </source>
</evidence>
<dbReference type="Pfam" id="PF02321">
    <property type="entry name" value="OEP"/>
    <property type="match status" value="2"/>
</dbReference>
<name>A0A5M4B3S5_9BACT</name>
<gene>
    <name evidence="9" type="ORF">PbJCM13498_33060</name>
</gene>
<reference evidence="9 10" key="1">
    <citation type="submission" date="2019-10" db="EMBL/GenBank/DDBJ databases">
        <title>Prolixibacter strains distinguished by the presence of nitrate reductase genes were adept at nitrate-dependent anaerobic corrosion of metallic iron and carbon steel.</title>
        <authorList>
            <person name="Iino T."/>
            <person name="Shono N."/>
            <person name="Ito K."/>
            <person name="Nakamura R."/>
            <person name="Sueoka K."/>
            <person name="Harayama S."/>
            <person name="Ohkuma M."/>
        </authorList>
    </citation>
    <scope>NUCLEOTIDE SEQUENCE [LARGE SCALE GENOMIC DNA]</scope>
    <source>
        <strain evidence="9 10">JCM 13498</strain>
    </source>
</reference>
<sequence>MIKKNHILPLLIGFVMAFSQPLAAQTEAVAISTTPADSLSLDSIISKVVNTYPSVKEAEEAVKRADTKVELARSGHYPNVSANASYSHIGPVTKFSLPGFGEVQMNPNDNYAATIDVSQSISDFGKTAANIAYQRETQVLGKQTLQQVKQQLSIRAIHTYYSLLFLQEAIDIKNEQLANLQHHLDFINKKMETGSATRYEELSTKVKISGVKSQKLDILASIRVQQAVLNILLGEPETAQHFVKEKLTVDDPAILPDTMINMAVRNRDEMKIAREKTRLAELNLNLVKSQNTPDLRAFVSAGAKDGYLPKIYQFKPNYVAGLNLHIPIFDGNRNKNQRLLAQSGIQTSIYETERLQREVAGDVIKNSANVETAAQKVKQFELQLKQAREAFSLAETSFKAGAITNLDLLDATTAVSNSRLMLLKSEIDYAISIYDLQAAVGKHMFE</sequence>
<dbReference type="GO" id="GO:1990281">
    <property type="term" value="C:efflux pump complex"/>
    <property type="evidence" value="ECO:0007669"/>
    <property type="project" value="TreeGrafter"/>
</dbReference>
<dbReference type="Proteomes" id="UP000391834">
    <property type="component" value="Unassembled WGS sequence"/>
</dbReference>
<keyword evidence="4" id="KW-1134">Transmembrane beta strand</keyword>
<dbReference type="GO" id="GO:0009279">
    <property type="term" value="C:cell outer membrane"/>
    <property type="evidence" value="ECO:0007669"/>
    <property type="project" value="UniProtKB-SubCell"/>
</dbReference>
<keyword evidence="3" id="KW-0813">Transport</keyword>
<evidence type="ECO:0000256" key="1">
    <source>
        <dbReference type="ARBA" id="ARBA00004442"/>
    </source>
</evidence>
<comment type="similarity">
    <text evidence="2">Belongs to the outer membrane factor (OMF) (TC 1.B.17) family.</text>
</comment>
<dbReference type="InterPro" id="IPR003423">
    <property type="entry name" value="OMP_efflux"/>
</dbReference>
<evidence type="ECO:0000256" key="5">
    <source>
        <dbReference type="ARBA" id="ARBA00022692"/>
    </source>
</evidence>
<proteinExistence type="inferred from homology"/>